<sequence>MKKRLVWNFEIDTEHAEHFPLLPPATKEPLRWEARYFWRGEDMVCLHSLNDDYLDLSRYESKHREDTYHVLAAFNFNIKVRRGELLYKPLLEETALLLGFGKKIPLHEQPPDMVLPGTDGLSARQLLELVEKNSNIITVEKDALVLKLADEPTIKLELSRLKMGSDIFFSACIEGRAQGLVQAIAEHVFPGQMPSDYVHFLKQQVYHD</sequence>
<reference evidence="1 2" key="1">
    <citation type="submission" date="2015-11" db="EMBL/GenBank/DDBJ databases">
        <title>Genomic analysis of 38 Legionella species identifies large and diverse effector repertoires.</title>
        <authorList>
            <person name="Burstein D."/>
            <person name="Amaro F."/>
            <person name="Zusman T."/>
            <person name="Lifshitz Z."/>
            <person name="Cohen O."/>
            <person name="Gilbert J.A."/>
            <person name="Pupko T."/>
            <person name="Shuman H.A."/>
            <person name="Segal G."/>
        </authorList>
    </citation>
    <scope>NUCLEOTIDE SEQUENCE [LARGE SCALE GENOMIC DNA]</scope>
    <source>
        <strain evidence="1 2">SE-32A-C8</strain>
    </source>
</reference>
<comment type="caution">
    <text evidence="1">The sequence shown here is derived from an EMBL/GenBank/DDBJ whole genome shotgun (WGS) entry which is preliminary data.</text>
</comment>
<keyword evidence="2" id="KW-1185">Reference proteome</keyword>
<evidence type="ECO:0000313" key="1">
    <source>
        <dbReference type="EMBL" id="KTC99353.1"/>
    </source>
</evidence>
<accession>A0A0W0TUR0</accession>
<name>A0A0W0TUR0_LEGER</name>
<gene>
    <name evidence="1" type="ORF">Lery_0254</name>
</gene>
<dbReference type="Proteomes" id="UP000054773">
    <property type="component" value="Unassembled WGS sequence"/>
</dbReference>
<dbReference type="STRING" id="448.Lery_0254"/>
<dbReference type="EMBL" id="LNYA01000003">
    <property type="protein sequence ID" value="KTC99353.1"/>
    <property type="molecule type" value="Genomic_DNA"/>
</dbReference>
<protein>
    <submittedName>
        <fullName evidence="1">Uncharacterized protein</fullName>
    </submittedName>
</protein>
<organism evidence="1 2">
    <name type="scientific">Legionella erythra</name>
    <dbReference type="NCBI Taxonomy" id="448"/>
    <lineage>
        <taxon>Bacteria</taxon>
        <taxon>Pseudomonadati</taxon>
        <taxon>Pseudomonadota</taxon>
        <taxon>Gammaproteobacteria</taxon>
        <taxon>Legionellales</taxon>
        <taxon>Legionellaceae</taxon>
        <taxon>Legionella</taxon>
    </lineage>
</organism>
<dbReference type="RefSeq" id="WP_058525436.1">
    <property type="nucleotide sequence ID" value="NZ_CAAAHY010000018.1"/>
</dbReference>
<dbReference type="AlphaFoldDB" id="A0A0W0TUR0"/>
<evidence type="ECO:0000313" key="2">
    <source>
        <dbReference type="Proteomes" id="UP000054773"/>
    </source>
</evidence>
<dbReference type="PATRIC" id="fig|448.7.peg.264"/>
<dbReference type="OrthoDB" id="5647572at2"/>
<proteinExistence type="predicted"/>